<gene>
    <name evidence="2" type="ORF">EKN06_08875</name>
</gene>
<dbReference type="AlphaFoldDB" id="A0A437GXB2"/>
<organism evidence="2 3">
    <name type="scientific">Croceicoccus ponticola</name>
    <dbReference type="NCBI Taxonomy" id="2217664"/>
    <lineage>
        <taxon>Bacteria</taxon>
        <taxon>Pseudomonadati</taxon>
        <taxon>Pseudomonadota</taxon>
        <taxon>Alphaproteobacteria</taxon>
        <taxon>Sphingomonadales</taxon>
        <taxon>Erythrobacteraceae</taxon>
        <taxon>Croceicoccus</taxon>
    </lineage>
</organism>
<dbReference type="PROSITE" id="PS51257">
    <property type="entry name" value="PROKAR_LIPOPROTEIN"/>
    <property type="match status" value="1"/>
</dbReference>
<evidence type="ECO:0000256" key="1">
    <source>
        <dbReference type="SAM" id="SignalP"/>
    </source>
</evidence>
<evidence type="ECO:0000313" key="3">
    <source>
        <dbReference type="Proteomes" id="UP000283003"/>
    </source>
</evidence>
<keyword evidence="3" id="KW-1185">Reference proteome</keyword>
<feature type="chain" id="PRO_5019342589" description="Lipoprotein" evidence="1">
    <location>
        <begin position="22"/>
        <end position="136"/>
    </location>
</feature>
<keyword evidence="1" id="KW-0732">Signal</keyword>
<proteinExistence type="predicted"/>
<evidence type="ECO:0000313" key="2">
    <source>
        <dbReference type="EMBL" id="RVQ67037.1"/>
    </source>
</evidence>
<dbReference type="RefSeq" id="WP_127612547.1">
    <property type="nucleotide sequence ID" value="NZ_RXOL01000003.1"/>
</dbReference>
<sequence>MKKLALLAAFTLAACSGGEEAPAPAPEETATTAPATTAAVAAIDGGSSAGTFEVTSADGSTKLTQVLAEDGTLTSTDAEGKVVTGTWTLDKPAHYCSKQSDESEMTCYTETLAEDGKWTATNDADPADVWTVVRVK</sequence>
<reference evidence="2 3" key="1">
    <citation type="submission" date="2018-12" db="EMBL/GenBank/DDBJ databases">
        <title>Croceicoccus ponticola sp. nov., a lipolytic bacterium isolated from seawater.</title>
        <authorList>
            <person name="Yoon J.-H."/>
        </authorList>
    </citation>
    <scope>NUCLEOTIDE SEQUENCE [LARGE SCALE GENOMIC DNA]</scope>
    <source>
        <strain evidence="2 3">GM-16</strain>
    </source>
</reference>
<dbReference type="OrthoDB" id="7408034at2"/>
<comment type="caution">
    <text evidence="2">The sequence shown here is derived from an EMBL/GenBank/DDBJ whole genome shotgun (WGS) entry which is preliminary data.</text>
</comment>
<feature type="signal peptide" evidence="1">
    <location>
        <begin position="1"/>
        <end position="21"/>
    </location>
</feature>
<dbReference type="Proteomes" id="UP000283003">
    <property type="component" value="Unassembled WGS sequence"/>
</dbReference>
<dbReference type="EMBL" id="RXOL01000003">
    <property type="protein sequence ID" value="RVQ67037.1"/>
    <property type="molecule type" value="Genomic_DNA"/>
</dbReference>
<evidence type="ECO:0008006" key="4">
    <source>
        <dbReference type="Google" id="ProtNLM"/>
    </source>
</evidence>
<name>A0A437GXB2_9SPHN</name>
<protein>
    <recommendedName>
        <fullName evidence="4">Lipoprotein</fullName>
    </recommendedName>
</protein>
<accession>A0A437GXB2</accession>